<sequence>MRWVTERVQDAPRAEDGMTGKIAVGGTGTGAGDGTAASTPTQVGQADCNCDWTGKGPRTNAGPCANAPAIRNP</sequence>
<comment type="caution">
    <text evidence="2">The sequence shown here is derived from an EMBL/GenBank/DDBJ whole genome shotgun (WGS) entry which is preliminary data.</text>
</comment>
<protein>
    <submittedName>
        <fullName evidence="2">Uncharacterized protein</fullName>
    </submittedName>
</protein>
<feature type="compositionally biased region" description="Gly residues" evidence="1">
    <location>
        <begin position="23"/>
        <end position="33"/>
    </location>
</feature>
<feature type="region of interest" description="Disordered" evidence="1">
    <location>
        <begin position="1"/>
        <end position="73"/>
    </location>
</feature>
<evidence type="ECO:0000256" key="1">
    <source>
        <dbReference type="SAM" id="MobiDB-lite"/>
    </source>
</evidence>
<gene>
    <name evidence="2" type="ORF">B0T23DRAFT_370542</name>
</gene>
<accession>A0AAJ0IGA1</accession>
<keyword evidence="3" id="KW-1185">Reference proteome</keyword>
<feature type="compositionally biased region" description="Basic and acidic residues" evidence="1">
    <location>
        <begin position="1"/>
        <end position="18"/>
    </location>
</feature>
<name>A0AAJ0IGA1_9PEZI</name>
<dbReference type="Proteomes" id="UP001285908">
    <property type="component" value="Unassembled WGS sequence"/>
</dbReference>
<evidence type="ECO:0000313" key="3">
    <source>
        <dbReference type="Proteomes" id="UP001285908"/>
    </source>
</evidence>
<reference evidence="2 3" key="1">
    <citation type="journal article" date="2023" name="Mol. Phylogenet. Evol.">
        <title>Genome-scale phylogeny and comparative genomics of the fungal order Sordariales.</title>
        <authorList>
            <person name="Hensen N."/>
            <person name="Bonometti L."/>
            <person name="Westerberg I."/>
            <person name="Brannstrom I.O."/>
            <person name="Guillou S."/>
            <person name="Cros-Aarteil S."/>
            <person name="Calhoun S."/>
            <person name="Haridas S."/>
            <person name="Kuo A."/>
            <person name="Mondo S."/>
            <person name="Pangilinan J."/>
            <person name="Riley R."/>
            <person name="LaButti K."/>
            <person name="Andreopoulos B."/>
            <person name="Lipzen A."/>
            <person name="Chen C."/>
            <person name="Yan M."/>
            <person name="Daum C."/>
            <person name="Ng V."/>
            <person name="Clum A."/>
            <person name="Steindorff A."/>
            <person name="Ohm R.A."/>
            <person name="Martin F."/>
            <person name="Silar P."/>
            <person name="Natvig D.O."/>
            <person name="Lalanne C."/>
            <person name="Gautier V."/>
            <person name="Ament-Velasquez S.L."/>
            <person name="Kruys A."/>
            <person name="Hutchinson M.I."/>
            <person name="Powell A.J."/>
            <person name="Barry K."/>
            <person name="Miller A.N."/>
            <person name="Grigoriev I.V."/>
            <person name="Debuchy R."/>
            <person name="Gladieux P."/>
            <person name="Hiltunen Thoren M."/>
            <person name="Johannesson H."/>
        </authorList>
    </citation>
    <scope>NUCLEOTIDE SEQUENCE [LARGE SCALE GENOMIC DNA]</scope>
    <source>
        <strain evidence="2 3">FGSC 10403</strain>
    </source>
</reference>
<dbReference type="EMBL" id="JAULSX010000001">
    <property type="protein sequence ID" value="KAK3499714.1"/>
    <property type="molecule type" value="Genomic_DNA"/>
</dbReference>
<evidence type="ECO:0000313" key="2">
    <source>
        <dbReference type="EMBL" id="KAK3499714.1"/>
    </source>
</evidence>
<dbReference type="RefSeq" id="XP_062697347.1">
    <property type="nucleotide sequence ID" value="XM_062836604.1"/>
</dbReference>
<proteinExistence type="predicted"/>
<dbReference type="AlphaFoldDB" id="A0AAJ0IGA1"/>
<organism evidence="2 3">
    <name type="scientific">Neurospora hispaniola</name>
    <dbReference type="NCBI Taxonomy" id="588809"/>
    <lineage>
        <taxon>Eukaryota</taxon>
        <taxon>Fungi</taxon>
        <taxon>Dikarya</taxon>
        <taxon>Ascomycota</taxon>
        <taxon>Pezizomycotina</taxon>
        <taxon>Sordariomycetes</taxon>
        <taxon>Sordariomycetidae</taxon>
        <taxon>Sordariales</taxon>
        <taxon>Sordariaceae</taxon>
        <taxon>Neurospora</taxon>
    </lineage>
</organism>
<dbReference type="GeneID" id="87874226"/>